<feature type="binding site" evidence="11">
    <location>
        <position position="78"/>
    </location>
    <ligand>
        <name>Zn(2+)</name>
        <dbReference type="ChEBI" id="CHEBI:29105"/>
        <note>catalytic</note>
    </ligand>
</feature>
<dbReference type="PROSITE" id="PS00903">
    <property type="entry name" value="CYT_DCMP_DEAMINASES_1"/>
    <property type="match status" value="1"/>
</dbReference>
<keyword evidence="14" id="KW-1185">Reference proteome</keyword>
<dbReference type="GO" id="GO:0072527">
    <property type="term" value="P:pyrimidine-containing compound metabolic process"/>
    <property type="evidence" value="ECO:0007669"/>
    <property type="project" value="UniProtKB-ARBA"/>
</dbReference>
<evidence type="ECO:0000313" key="14">
    <source>
        <dbReference type="Proteomes" id="UP000515160"/>
    </source>
</evidence>
<dbReference type="NCBIfam" id="TIGR01354">
    <property type="entry name" value="cyt_deam_tetra"/>
    <property type="match status" value="1"/>
</dbReference>
<proteinExistence type="inferred from homology"/>
<evidence type="ECO:0000256" key="9">
    <source>
        <dbReference type="ARBA" id="ARBA00049558"/>
    </source>
</evidence>
<comment type="catalytic activity">
    <reaction evidence="12">
        <text>2'-deoxycytidine + H2O + H(+) = 2'-deoxyuridine + NH4(+)</text>
        <dbReference type="Rhea" id="RHEA:13433"/>
        <dbReference type="ChEBI" id="CHEBI:15377"/>
        <dbReference type="ChEBI" id="CHEBI:15378"/>
        <dbReference type="ChEBI" id="CHEBI:15698"/>
        <dbReference type="ChEBI" id="CHEBI:16450"/>
        <dbReference type="ChEBI" id="CHEBI:28938"/>
        <dbReference type="EC" id="3.5.4.5"/>
    </reaction>
</comment>
<dbReference type="Gene3D" id="3.40.140.10">
    <property type="entry name" value="Cytidine Deaminase, domain 2"/>
    <property type="match status" value="1"/>
</dbReference>
<dbReference type="InterPro" id="IPR016192">
    <property type="entry name" value="APOBEC/CMP_deaminase_Zn-bd"/>
</dbReference>
<dbReference type="FunFam" id="3.40.140.10:FF:000008">
    <property type="entry name" value="Cytidine deaminase"/>
    <property type="match status" value="1"/>
</dbReference>
<name>A0A6P8WC83_DROAB</name>
<dbReference type="GeneID" id="117565966"/>
<dbReference type="InterPro" id="IPR016193">
    <property type="entry name" value="Cytidine_deaminase-like"/>
</dbReference>
<dbReference type="GO" id="GO:0008270">
    <property type="term" value="F:zinc ion binding"/>
    <property type="evidence" value="ECO:0007669"/>
    <property type="project" value="UniProtKB-UniRule"/>
</dbReference>
<evidence type="ECO:0000256" key="8">
    <source>
        <dbReference type="ARBA" id="ARBA00032005"/>
    </source>
</evidence>
<protein>
    <recommendedName>
        <fullName evidence="4 12">Cytidine deaminase</fullName>
        <ecNumber evidence="4 12">3.5.4.5</ecNumber>
    </recommendedName>
    <alternativeName>
        <fullName evidence="8 12">Cytidine aminohydrolase</fullName>
    </alternativeName>
</protein>
<feature type="active site" description="Proton donor" evidence="10">
    <location>
        <position position="80"/>
    </location>
</feature>
<dbReference type="Proteomes" id="UP000515160">
    <property type="component" value="Chromosome 2L"/>
</dbReference>
<comment type="catalytic activity">
    <reaction evidence="9 12">
        <text>cytidine + H2O + H(+) = uridine + NH4(+)</text>
        <dbReference type="Rhea" id="RHEA:16069"/>
        <dbReference type="ChEBI" id="CHEBI:15377"/>
        <dbReference type="ChEBI" id="CHEBI:15378"/>
        <dbReference type="ChEBI" id="CHEBI:16704"/>
        <dbReference type="ChEBI" id="CHEBI:17562"/>
        <dbReference type="ChEBI" id="CHEBI:28938"/>
        <dbReference type="EC" id="3.5.4.5"/>
    </reaction>
</comment>
<feature type="binding site" evidence="11">
    <location>
        <position position="115"/>
    </location>
    <ligand>
        <name>Zn(2+)</name>
        <dbReference type="ChEBI" id="CHEBI:29105"/>
        <note>catalytic</note>
    </ligand>
</feature>
<feature type="binding site" evidence="11">
    <location>
        <position position="112"/>
    </location>
    <ligand>
        <name>Zn(2+)</name>
        <dbReference type="ChEBI" id="CHEBI:29105"/>
        <note>catalytic</note>
    </ligand>
</feature>
<keyword evidence="7 11" id="KW-0862">Zinc</keyword>
<keyword evidence="6 12" id="KW-0378">Hydrolase</keyword>
<dbReference type="RefSeq" id="XP_034101254.1">
    <property type="nucleotide sequence ID" value="XM_034245363.2"/>
</dbReference>
<accession>A0A6P8WC83</accession>
<keyword evidence="5 11" id="KW-0479">Metal-binding</keyword>
<evidence type="ECO:0000256" key="4">
    <source>
        <dbReference type="ARBA" id="ARBA00012783"/>
    </source>
</evidence>
<evidence type="ECO:0000259" key="13">
    <source>
        <dbReference type="PROSITE" id="PS51747"/>
    </source>
</evidence>
<dbReference type="GO" id="GO:0042802">
    <property type="term" value="F:identical protein binding"/>
    <property type="evidence" value="ECO:0007669"/>
    <property type="project" value="UniProtKB-ARBA"/>
</dbReference>
<evidence type="ECO:0000256" key="12">
    <source>
        <dbReference type="RuleBase" id="RU364006"/>
    </source>
</evidence>
<evidence type="ECO:0000256" key="7">
    <source>
        <dbReference type="ARBA" id="ARBA00022833"/>
    </source>
</evidence>
<sequence length="167" mass="18256">MTHLLKGFAQPEIKETVANYGSLDATVKELLLSAHAVRQRAYTPYSNFKVGAAFRATPSDIIFNGCNVENAAFTPTACAERTALTKAVSEGYQKFSTGAVVAYAPDVFTSPCGVCRQFIREFAGNTDVPIYIARAIEERSPTEPFVDDDPVLCTSIFNLLPNSFHTY</sequence>
<evidence type="ECO:0000256" key="3">
    <source>
        <dbReference type="ARBA" id="ARBA00006576"/>
    </source>
</evidence>
<dbReference type="PANTHER" id="PTHR11644">
    <property type="entry name" value="CYTIDINE DEAMINASE"/>
    <property type="match status" value="1"/>
</dbReference>
<comment type="function">
    <text evidence="2 12">This enzyme scavenges exogenous and endogenous cytidine and 2'-deoxycytidine for UMP synthesis.</text>
</comment>
<dbReference type="GO" id="GO:0005829">
    <property type="term" value="C:cytosol"/>
    <property type="evidence" value="ECO:0007669"/>
    <property type="project" value="TreeGrafter"/>
</dbReference>
<dbReference type="NCBIfam" id="NF004064">
    <property type="entry name" value="PRK05578.1"/>
    <property type="match status" value="1"/>
</dbReference>
<dbReference type="GO" id="GO:0004126">
    <property type="term" value="F:cytidine deaminase activity"/>
    <property type="evidence" value="ECO:0007669"/>
    <property type="project" value="UniProtKB-UniRule"/>
</dbReference>
<evidence type="ECO:0000256" key="1">
    <source>
        <dbReference type="ARBA" id="ARBA00001947"/>
    </source>
</evidence>
<dbReference type="CDD" id="cd01283">
    <property type="entry name" value="cytidine_deaminase"/>
    <property type="match status" value="1"/>
</dbReference>
<dbReference type="AlphaFoldDB" id="A0A6P8WC83"/>
<dbReference type="GO" id="GO:0055086">
    <property type="term" value="P:nucleobase-containing small molecule metabolic process"/>
    <property type="evidence" value="ECO:0007669"/>
    <property type="project" value="UniProtKB-ARBA"/>
</dbReference>
<evidence type="ECO:0000256" key="5">
    <source>
        <dbReference type="ARBA" id="ARBA00022723"/>
    </source>
</evidence>
<dbReference type="PANTHER" id="PTHR11644:SF2">
    <property type="entry name" value="CYTIDINE DEAMINASE"/>
    <property type="match status" value="1"/>
</dbReference>
<evidence type="ECO:0000256" key="6">
    <source>
        <dbReference type="ARBA" id="ARBA00022801"/>
    </source>
</evidence>
<organism evidence="14 15">
    <name type="scientific">Drosophila albomicans</name>
    <name type="common">Fruit fly</name>
    <dbReference type="NCBI Taxonomy" id="7291"/>
    <lineage>
        <taxon>Eukaryota</taxon>
        <taxon>Metazoa</taxon>
        <taxon>Ecdysozoa</taxon>
        <taxon>Arthropoda</taxon>
        <taxon>Hexapoda</taxon>
        <taxon>Insecta</taxon>
        <taxon>Pterygota</taxon>
        <taxon>Neoptera</taxon>
        <taxon>Endopterygota</taxon>
        <taxon>Diptera</taxon>
        <taxon>Brachycera</taxon>
        <taxon>Muscomorpha</taxon>
        <taxon>Ephydroidea</taxon>
        <taxon>Drosophilidae</taxon>
        <taxon>Drosophila</taxon>
    </lineage>
</organism>
<comment type="similarity">
    <text evidence="3 12">Belongs to the cytidine and deoxycytidylate deaminase family.</text>
</comment>
<dbReference type="InterPro" id="IPR050202">
    <property type="entry name" value="Cyt/Deoxycyt_deaminase"/>
</dbReference>
<reference evidence="15" key="1">
    <citation type="submission" date="2025-08" db="UniProtKB">
        <authorList>
            <consortium name="RefSeq"/>
        </authorList>
    </citation>
    <scope>IDENTIFICATION</scope>
    <source>
        <strain evidence="15">15112-1751.03</strain>
        <tissue evidence="15">Whole Adult</tissue>
    </source>
</reference>
<evidence type="ECO:0000256" key="10">
    <source>
        <dbReference type="PIRSR" id="PIRSR606262-1"/>
    </source>
</evidence>
<evidence type="ECO:0000256" key="2">
    <source>
        <dbReference type="ARBA" id="ARBA00003949"/>
    </source>
</evidence>
<dbReference type="OrthoDB" id="414540at2759"/>
<comment type="cofactor">
    <cofactor evidence="1 11 12">
        <name>Zn(2+)</name>
        <dbReference type="ChEBI" id="CHEBI:29105"/>
    </cofactor>
</comment>
<dbReference type="InterPro" id="IPR002125">
    <property type="entry name" value="CMP_dCMP_dom"/>
</dbReference>
<dbReference type="InterPro" id="IPR006262">
    <property type="entry name" value="Cyt_deam_tetra"/>
</dbReference>
<dbReference type="EC" id="3.5.4.5" evidence="4 12"/>
<dbReference type="PROSITE" id="PS51747">
    <property type="entry name" value="CYT_DCMP_DEAMINASES_2"/>
    <property type="match status" value="1"/>
</dbReference>
<dbReference type="Pfam" id="PF00383">
    <property type="entry name" value="dCMP_cyt_deam_1"/>
    <property type="match status" value="1"/>
</dbReference>
<evidence type="ECO:0000313" key="15">
    <source>
        <dbReference type="RefSeq" id="XP_034101254.1"/>
    </source>
</evidence>
<gene>
    <name evidence="15" type="primary">LOC117565966</name>
</gene>
<feature type="domain" description="CMP/dCMP-type deaminase" evidence="13">
    <location>
        <begin position="25"/>
        <end position="143"/>
    </location>
</feature>
<evidence type="ECO:0000256" key="11">
    <source>
        <dbReference type="PIRSR" id="PIRSR606262-3"/>
    </source>
</evidence>
<dbReference type="SUPFAM" id="SSF53927">
    <property type="entry name" value="Cytidine deaminase-like"/>
    <property type="match status" value="1"/>
</dbReference>